<dbReference type="PROSITE" id="PS51910">
    <property type="entry name" value="GH18_2"/>
    <property type="match status" value="1"/>
</dbReference>
<evidence type="ECO:0000256" key="3">
    <source>
        <dbReference type="RuleBase" id="RU000489"/>
    </source>
</evidence>
<feature type="transmembrane region" description="Helical" evidence="5">
    <location>
        <begin position="1015"/>
        <end position="1036"/>
    </location>
</feature>
<dbReference type="SUPFAM" id="SSF54556">
    <property type="entry name" value="Chitinase insertion domain"/>
    <property type="match status" value="1"/>
</dbReference>
<reference evidence="7 8" key="1">
    <citation type="submission" date="2024-10" db="EMBL/GenBank/DDBJ databases">
        <title>Updated reference genomes for cyclostephanoid diatoms.</title>
        <authorList>
            <person name="Roberts W.R."/>
            <person name="Alverson A.J."/>
        </authorList>
    </citation>
    <scope>NUCLEOTIDE SEQUENCE [LARGE SCALE GENOMIC DNA]</scope>
    <source>
        <strain evidence="7 8">AJA276-08</strain>
    </source>
</reference>
<dbReference type="InterPro" id="IPR001223">
    <property type="entry name" value="Glyco_hydro18_cat"/>
</dbReference>
<sequence length="1242" mass="136030">MMTPNGANLLYSLLASSGGAWLWGVSGHGYLASPRSRNLRAYEETVWWPQTENDPEPESCPHCLNLGGSLARCGLVNGRNYDAPRNALGGDMPPSVQAAYVRGQEITVDVSLTAVHGGHFVFSGCPISPGEIPSQDCFDANRLTFVEDLLHGAQYDPNHPERAYVPPNGDPNYVPDYTSSAAVMSLSFKMRLPPDLYGDLVLIQWYYLTANSCHHEGYQSYEWPDGWSTPSTVACGEISSDGTGVPEQFWNCAEVKISQEPNTVPSPNPPVATPTPAETSSGIVDVPAPADASTELFTSASMPSQSEGNNPPSAGKTIVGYYASWQWYDRNNKAAPESMDFTKVQRGKLFQVVPLCRILSQLVHHPHSLTHCLSALHTPVNFAFFQTDTQGAIWGTDSWADPIVLFGPYNWNPSEGSMERCSWDGPSNKACNHHDYEKGLIHLVKAAGAEIYPSLGGWTLSDAFPKMAADASARATFAQNCVDLIVEYDFDGIDIDWEYPGYVDHSGTPQDKDNFNLLLNDVRTKLDELGAQTGKFYGLTAALPCGPTHIANMDIAHVSNTLSQLNLMTYDFHGAFSATTGTNAPLYDQGWGEADFDVHNCVKNWLEGGGSRDKINIGLPFYGRSFATATGLNQQHSGADQLNWGIDDGTPQYFNIIAKLPSMTSVWDKKTWTQYAYFEDGGLVSFDNENAICAKVQYAIENNLAGFIIWELTGDLMDDLSTPLLDMTNKKLQNPDLSCGEPGIYPEEGGDIQVDQGVPPTPATYESSPGNPEPSAIGQPATSTDLSAIGQPATSTAPSVIGQPVTSSEVSALGQPVTSSEVSAVGQPSTVFLCGTQQTTFNIADSKSLDLSFWYELHGGVSVPKSDVLIEVKSAMLTSIASQLRCTSSSSMLRISSSKSLLLSREYVKALESAPTDLHQNVPCSINITTMDVPTICYSMMGRLTVKVKSETSDAVLKEIRDELVFAIRMDMVLGAYESANVKKVIFGDLLESNITVPNSLTASQPQSEEGTTTMIIAILFSVFVIALLGVLLFAVRKRRRPQTRCTSEEVHTLESTEKTWRMALESWRKTHNSLETYDDNPNHLAVDSYEIRYHDRTGDQPQTIEVEPAFHGNSNQHFEEGQETKKIGRFTRFMRSQKDKKKKELHASDIQHGSEMNISNYLGANNKEESKDSIDDEDESEGQRQSFGNDIECKDESDGKDRSFDIAIGKEGGIDVEDETERNDSPGIIPARRQSDEQDFP</sequence>
<feature type="compositionally biased region" description="Basic and acidic residues" evidence="4">
    <location>
        <begin position="1192"/>
        <end position="1205"/>
    </location>
</feature>
<feature type="region of interest" description="Disordered" evidence="4">
    <location>
        <begin position="1135"/>
        <end position="1242"/>
    </location>
</feature>
<dbReference type="InterPro" id="IPR029070">
    <property type="entry name" value="Chitinase_insertion_sf"/>
</dbReference>
<keyword evidence="1 3" id="KW-0378">Hydrolase</keyword>
<keyword evidence="5" id="KW-0812">Transmembrane</keyword>
<dbReference type="Pfam" id="PF00704">
    <property type="entry name" value="Glyco_hydro_18"/>
    <property type="match status" value="1"/>
</dbReference>
<feature type="compositionally biased region" description="Polar residues" evidence="4">
    <location>
        <begin position="780"/>
        <end position="802"/>
    </location>
</feature>
<name>A0ABD3P955_9STRA</name>
<evidence type="ECO:0000313" key="8">
    <source>
        <dbReference type="Proteomes" id="UP001530315"/>
    </source>
</evidence>
<feature type="region of interest" description="Disordered" evidence="4">
    <location>
        <begin position="260"/>
        <end position="285"/>
    </location>
</feature>
<dbReference type="InterPro" id="IPR017853">
    <property type="entry name" value="GH"/>
</dbReference>
<dbReference type="PROSITE" id="PS01095">
    <property type="entry name" value="GH18_1"/>
    <property type="match status" value="1"/>
</dbReference>
<evidence type="ECO:0000256" key="4">
    <source>
        <dbReference type="SAM" id="MobiDB-lite"/>
    </source>
</evidence>
<dbReference type="PANTHER" id="PTHR11177:SF317">
    <property type="entry name" value="CHITINASE 12-RELATED"/>
    <property type="match status" value="1"/>
</dbReference>
<evidence type="ECO:0000256" key="1">
    <source>
        <dbReference type="ARBA" id="ARBA00022801"/>
    </source>
</evidence>
<feature type="region of interest" description="Disordered" evidence="4">
    <location>
        <begin position="736"/>
        <end position="802"/>
    </location>
</feature>
<proteinExistence type="predicted"/>
<dbReference type="InterPro" id="IPR011583">
    <property type="entry name" value="Chitinase_II/V-like_cat"/>
</dbReference>
<dbReference type="AlphaFoldDB" id="A0ABD3P955"/>
<evidence type="ECO:0000256" key="2">
    <source>
        <dbReference type="ARBA" id="ARBA00023295"/>
    </source>
</evidence>
<evidence type="ECO:0000256" key="5">
    <source>
        <dbReference type="SAM" id="Phobius"/>
    </source>
</evidence>
<feature type="compositionally biased region" description="Polar residues" evidence="4">
    <location>
        <begin position="1155"/>
        <end position="1164"/>
    </location>
</feature>
<keyword evidence="8" id="KW-1185">Reference proteome</keyword>
<evidence type="ECO:0000313" key="7">
    <source>
        <dbReference type="EMBL" id="KAL3784542.1"/>
    </source>
</evidence>
<dbReference type="InterPro" id="IPR001579">
    <property type="entry name" value="Glyco_hydro_18_chit_AS"/>
</dbReference>
<keyword evidence="5" id="KW-1133">Transmembrane helix</keyword>
<dbReference type="InterPro" id="IPR004302">
    <property type="entry name" value="Cellulose/chitin-bd_N"/>
</dbReference>
<keyword evidence="2 3" id="KW-0326">Glycosidase</keyword>
<organism evidence="7 8">
    <name type="scientific">Stephanodiscus triporus</name>
    <dbReference type="NCBI Taxonomy" id="2934178"/>
    <lineage>
        <taxon>Eukaryota</taxon>
        <taxon>Sar</taxon>
        <taxon>Stramenopiles</taxon>
        <taxon>Ochrophyta</taxon>
        <taxon>Bacillariophyta</taxon>
        <taxon>Coscinodiscophyceae</taxon>
        <taxon>Thalassiosirophycidae</taxon>
        <taxon>Stephanodiscales</taxon>
        <taxon>Stephanodiscaceae</taxon>
        <taxon>Stephanodiscus</taxon>
    </lineage>
</organism>
<dbReference type="Gene3D" id="3.20.20.80">
    <property type="entry name" value="Glycosidases"/>
    <property type="match status" value="1"/>
</dbReference>
<dbReference type="Gene3D" id="3.10.50.10">
    <property type="match status" value="1"/>
</dbReference>
<gene>
    <name evidence="7" type="ORF">ACHAW5_003759</name>
</gene>
<evidence type="ECO:0000259" key="6">
    <source>
        <dbReference type="PROSITE" id="PS51910"/>
    </source>
</evidence>
<feature type="compositionally biased region" description="Pro residues" evidence="4">
    <location>
        <begin position="264"/>
        <end position="273"/>
    </location>
</feature>
<comment type="caution">
    <text evidence="7">The sequence shown here is derived from an EMBL/GenBank/DDBJ whole genome shotgun (WGS) entry which is preliminary data.</text>
</comment>
<dbReference type="InterPro" id="IPR050314">
    <property type="entry name" value="Glycosyl_Hydrlase_18"/>
</dbReference>
<keyword evidence="5" id="KW-0472">Membrane</keyword>
<dbReference type="Proteomes" id="UP001530315">
    <property type="component" value="Unassembled WGS sequence"/>
</dbReference>
<dbReference type="SUPFAM" id="SSF51445">
    <property type="entry name" value="(Trans)glycosidases"/>
    <property type="match status" value="1"/>
</dbReference>
<dbReference type="GO" id="GO:0016798">
    <property type="term" value="F:hydrolase activity, acting on glycosyl bonds"/>
    <property type="evidence" value="ECO:0007669"/>
    <property type="project" value="UniProtKB-KW"/>
</dbReference>
<feature type="domain" description="GH18" evidence="6">
    <location>
        <begin position="390"/>
        <end position="735"/>
    </location>
</feature>
<accession>A0ABD3P955</accession>
<protein>
    <recommendedName>
        <fullName evidence="6">GH18 domain-containing protein</fullName>
    </recommendedName>
</protein>
<dbReference type="Pfam" id="PF03067">
    <property type="entry name" value="LPMO_10"/>
    <property type="match status" value="1"/>
</dbReference>
<dbReference type="PANTHER" id="PTHR11177">
    <property type="entry name" value="CHITINASE"/>
    <property type="match status" value="1"/>
</dbReference>
<dbReference type="SMART" id="SM00636">
    <property type="entry name" value="Glyco_18"/>
    <property type="match status" value="1"/>
</dbReference>
<dbReference type="EMBL" id="JALLAZ020000925">
    <property type="protein sequence ID" value="KAL3784542.1"/>
    <property type="molecule type" value="Genomic_DNA"/>
</dbReference>